<feature type="domain" description="MADF" evidence="3">
    <location>
        <begin position="143"/>
        <end position="236"/>
    </location>
</feature>
<dbReference type="Proteomes" id="UP000625711">
    <property type="component" value="Unassembled WGS sequence"/>
</dbReference>
<dbReference type="EMBL" id="JAACXV010000078">
    <property type="protein sequence ID" value="KAF7284367.1"/>
    <property type="molecule type" value="Genomic_DNA"/>
</dbReference>
<dbReference type="PANTHER" id="PTHR12243">
    <property type="entry name" value="MADF DOMAIN TRANSCRIPTION FACTOR"/>
    <property type="match status" value="1"/>
</dbReference>
<dbReference type="PANTHER" id="PTHR12243:SF67">
    <property type="entry name" value="COREPRESSOR OF PANGOLIN, ISOFORM A-RELATED"/>
    <property type="match status" value="1"/>
</dbReference>
<dbReference type="OrthoDB" id="5984255at2759"/>
<dbReference type="SMART" id="SM00595">
    <property type="entry name" value="MADF"/>
    <property type="match status" value="2"/>
</dbReference>
<feature type="domain" description="BESS" evidence="4">
    <location>
        <begin position="344"/>
        <end position="383"/>
    </location>
</feature>
<evidence type="ECO:0000256" key="2">
    <source>
        <dbReference type="SAM" id="MobiDB-lite"/>
    </source>
</evidence>
<feature type="compositionally biased region" description="Polar residues" evidence="2">
    <location>
        <begin position="95"/>
        <end position="106"/>
    </location>
</feature>
<evidence type="ECO:0000259" key="3">
    <source>
        <dbReference type="PROSITE" id="PS51029"/>
    </source>
</evidence>
<dbReference type="Pfam" id="PF02944">
    <property type="entry name" value="BESS"/>
    <property type="match status" value="1"/>
</dbReference>
<feature type="domain" description="MADF" evidence="3">
    <location>
        <begin position="5"/>
        <end position="95"/>
    </location>
</feature>
<dbReference type="InterPro" id="IPR039353">
    <property type="entry name" value="TF_Adf1"/>
</dbReference>
<accession>A0A834J0K9</accession>
<gene>
    <name evidence="5" type="ORF">GWI33_022155</name>
</gene>
<dbReference type="Pfam" id="PF10545">
    <property type="entry name" value="MADF_DNA_bdg"/>
    <property type="match status" value="2"/>
</dbReference>
<dbReference type="InterPro" id="IPR006578">
    <property type="entry name" value="MADF-dom"/>
</dbReference>
<organism evidence="5 6">
    <name type="scientific">Rhynchophorus ferrugineus</name>
    <name type="common">Red palm weevil</name>
    <name type="synonym">Curculio ferrugineus</name>
    <dbReference type="NCBI Taxonomy" id="354439"/>
    <lineage>
        <taxon>Eukaryota</taxon>
        <taxon>Metazoa</taxon>
        <taxon>Ecdysozoa</taxon>
        <taxon>Arthropoda</taxon>
        <taxon>Hexapoda</taxon>
        <taxon>Insecta</taxon>
        <taxon>Pterygota</taxon>
        <taxon>Neoptera</taxon>
        <taxon>Endopterygota</taxon>
        <taxon>Coleoptera</taxon>
        <taxon>Polyphaga</taxon>
        <taxon>Cucujiformia</taxon>
        <taxon>Curculionidae</taxon>
        <taxon>Dryophthorinae</taxon>
        <taxon>Rhynchophorus</taxon>
    </lineage>
</organism>
<comment type="subcellular location">
    <subcellularLocation>
        <location evidence="1">Nucleus</location>
    </subcellularLocation>
</comment>
<dbReference type="GO" id="GO:0003677">
    <property type="term" value="F:DNA binding"/>
    <property type="evidence" value="ECO:0007669"/>
    <property type="project" value="InterPro"/>
</dbReference>
<sequence length="388" mass="45057">MDNKKLIRLVAENTCLWNMHHSNYHNRDEARQKWEHIAQQMNVSCEVVKNKWRGLRDTYRKEWKKVRKYNKNPGTTKPPSWCYFKDMAFLKSQVSQSKFNQPQTDGEASEEDEDEIEISETRIEIIDEESPIAVALSTMNAPQLIDEVKKRPCLYDNDNRGKQEARTEAWNEIGEAMFKEWSKCSREQKENAVREMQTKWKSIRDTFARYQFKTLPESTKKCLYMDQLSFLASYTQKRDKSQAALDDSSDPLFIGDNPQPTRTVTPVSAVPVSTVPTNTIPVNTIPVTNQSVQFVPIQPKRAFATRTIGTIDLSSLNVEPPMKRMAKSLEELVSIQKSEKKDDPMDNRKFLLSLLPFMRNLPDDVNLEVRLQLMSVLQTYTNRKGFQT</sequence>
<dbReference type="PROSITE" id="PS51031">
    <property type="entry name" value="BESS"/>
    <property type="match status" value="1"/>
</dbReference>
<dbReference type="GO" id="GO:0005634">
    <property type="term" value="C:nucleus"/>
    <property type="evidence" value="ECO:0007669"/>
    <property type="project" value="UniProtKB-SubCell"/>
</dbReference>
<name>A0A834J0K9_RHYFE</name>
<reference evidence="5" key="1">
    <citation type="submission" date="2020-08" db="EMBL/GenBank/DDBJ databases">
        <title>Genome sequencing and assembly of the red palm weevil Rhynchophorus ferrugineus.</title>
        <authorList>
            <person name="Dias G.B."/>
            <person name="Bergman C.M."/>
            <person name="Manee M."/>
        </authorList>
    </citation>
    <scope>NUCLEOTIDE SEQUENCE</scope>
    <source>
        <strain evidence="5">AA-2017</strain>
        <tissue evidence="5">Whole larva</tissue>
    </source>
</reference>
<dbReference type="InterPro" id="IPR004210">
    <property type="entry name" value="BESS_motif"/>
</dbReference>
<evidence type="ECO:0000259" key="4">
    <source>
        <dbReference type="PROSITE" id="PS51031"/>
    </source>
</evidence>
<evidence type="ECO:0000313" key="5">
    <source>
        <dbReference type="EMBL" id="KAF7284367.1"/>
    </source>
</evidence>
<feature type="compositionally biased region" description="Acidic residues" evidence="2">
    <location>
        <begin position="107"/>
        <end position="116"/>
    </location>
</feature>
<evidence type="ECO:0000256" key="1">
    <source>
        <dbReference type="PROSITE-ProRule" id="PRU00371"/>
    </source>
</evidence>
<keyword evidence="6" id="KW-1185">Reference proteome</keyword>
<evidence type="ECO:0000313" key="6">
    <source>
        <dbReference type="Proteomes" id="UP000625711"/>
    </source>
</evidence>
<protein>
    <submittedName>
        <fullName evidence="5">Uncharacterized protein</fullName>
    </submittedName>
</protein>
<proteinExistence type="predicted"/>
<dbReference type="AlphaFoldDB" id="A0A834J0K9"/>
<keyword evidence="1" id="KW-0539">Nucleus</keyword>
<comment type="caution">
    <text evidence="5">The sequence shown here is derived from an EMBL/GenBank/DDBJ whole genome shotgun (WGS) entry which is preliminary data.</text>
</comment>
<dbReference type="PROSITE" id="PS51029">
    <property type="entry name" value="MADF"/>
    <property type="match status" value="2"/>
</dbReference>
<feature type="region of interest" description="Disordered" evidence="2">
    <location>
        <begin position="95"/>
        <end position="116"/>
    </location>
</feature>